<dbReference type="RefSeq" id="WP_167299843.1">
    <property type="nucleotide sequence ID" value="NZ_JAASQV010000002.1"/>
</dbReference>
<evidence type="ECO:0000256" key="2">
    <source>
        <dbReference type="SAM" id="SignalP"/>
    </source>
</evidence>
<protein>
    <recommendedName>
        <fullName evidence="5">Lipoprotein</fullName>
    </recommendedName>
</protein>
<organism evidence="3 4">
    <name type="scientific">Sphingomonas leidyi</name>
    <dbReference type="NCBI Taxonomy" id="68569"/>
    <lineage>
        <taxon>Bacteria</taxon>
        <taxon>Pseudomonadati</taxon>
        <taxon>Pseudomonadota</taxon>
        <taxon>Alphaproteobacteria</taxon>
        <taxon>Sphingomonadales</taxon>
        <taxon>Sphingomonadaceae</taxon>
        <taxon>Sphingomonas</taxon>
    </lineage>
</organism>
<evidence type="ECO:0000313" key="3">
    <source>
        <dbReference type="EMBL" id="NIJ65449.1"/>
    </source>
</evidence>
<feature type="signal peptide" evidence="2">
    <location>
        <begin position="1"/>
        <end position="22"/>
    </location>
</feature>
<gene>
    <name evidence="3" type="ORF">FHR20_002411</name>
</gene>
<comment type="caution">
    <text evidence="3">The sequence shown here is derived from an EMBL/GenBank/DDBJ whole genome shotgun (WGS) entry which is preliminary data.</text>
</comment>
<feature type="chain" id="PRO_5030719541" description="Lipoprotein" evidence="2">
    <location>
        <begin position="23"/>
        <end position="237"/>
    </location>
</feature>
<keyword evidence="4" id="KW-1185">Reference proteome</keyword>
<evidence type="ECO:0008006" key="5">
    <source>
        <dbReference type="Google" id="ProtNLM"/>
    </source>
</evidence>
<accession>A0A7X5V048</accession>
<evidence type="ECO:0000313" key="4">
    <source>
        <dbReference type="Proteomes" id="UP000564677"/>
    </source>
</evidence>
<dbReference type="Proteomes" id="UP000564677">
    <property type="component" value="Unassembled WGS sequence"/>
</dbReference>
<keyword evidence="2" id="KW-0732">Signal</keyword>
<feature type="region of interest" description="Disordered" evidence="1">
    <location>
        <begin position="21"/>
        <end position="40"/>
    </location>
</feature>
<dbReference type="PROSITE" id="PS51257">
    <property type="entry name" value="PROKAR_LIPOPROTEIN"/>
    <property type="match status" value="1"/>
</dbReference>
<dbReference type="EMBL" id="JAASQV010000002">
    <property type="protein sequence ID" value="NIJ65449.1"/>
    <property type="molecule type" value="Genomic_DNA"/>
</dbReference>
<sequence>MRRAAALLLPALVLAGCGGNEARKPAAAPTPTPSTRPEPVVDPAARLAAAVKAAWPDGVKQGPITFDDSKLVDTGFGPVLVSHGHVRDAAHADAGTIAVHYLDADGAGFTLRKSFPKAAESGSFGDLAEWSVSDKFLDRPVIQVEGGGTWQGYTCSVTTLVELRPEGPAEIASFPSLYDDGGAVEDRPQSIRGRIADIRKGQGFIVKFEGTRSFTERYVWRGGKYEREGGESRIPTC</sequence>
<proteinExistence type="predicted"/>
<evidence type="ECO:0000256" key="1">
    <source>
        <dbReference type="SAM" id="MobiDB-lite"/>
    </source>
</evidence>
<reference evidence="3 4" key="1">
    <citation type="submission" date="2020-03" db="EMBL/GenBank/DDBJ databases">
        <title>Genomic Encyclopedia of Type Strains, Phase IV (KMG-IV): sequencing the most valuable type-strain genomes for metagenomic binning, comparative biology and taxonomic classification.</title>
        <authorList>
            <person name="Goeker M."/>
        </authorList>
    </citation>
    <scope>NUCLEOTIDE SEQUENCE [LARGE SCALE GENOMIC DNA]</scope>
    <source>
        <strain evidence="3 4">DSM 4733</strain>
    </source>
</reference>
<name>A0A7X5V048_9SPHN</name>
<dbReference type="AlphaFoldDB" id="A0A7X5V048"/>